<dbReference type="Proteomes" id="UP000546162">
    <property type="component" value="Unassembled WGS sequence"/>
</dbReference>
<reference evidence="2 3" key="1">
    <citation type="submission" date="2020-08" db="EMBL/GenBank/DDBJ databases">
        <title>Sequencing the genomes of 1000 actinobacteria strains.</title>
        <authorList>
            <person name="Klenk H.-P."/>
        </authorList>
    </citation>
    <scope>NUCLEOTIDE SEQUENCE [LARGE SCALE GENOMIC DNA]</scope>
    <source>
        <strain evidence="2 3">DSM 45809</strain>
    </source>
</reference>
<gene>
    <name evidence="2" type="ORF">BJY16_007545</name>
</gene>
<evidence type="ECO:0000313" key="2">
    <source>
        <dbReference type="EMBL" id="MBB4744086.1"/>
    </source>
</evidence>
<dbReference type="Pfam" id="PF14065">
    <property type="entry name" value="Pvc16_N"/>
    <property type="match status" value="1"/>
</dbReference>
<dbReference type="EMBL" id="JACHNB010000001">
    <property type="protein sequence ID" value="MBB4744086.1"/>
    <property type="molecule type" value="Genomic_DNA"/>
</dbReference>
<evidence type="ECO:0000259" key="1">
    <source>
        <dbReference type="Pfam" id="PF14065"/>
    </source>
</evidence>
<sequence>MPMINDLDATLGELLKRDLPDVNVSFDPPDDKFAPAQPAVDLFLYDLRENRELRDNDWLLDRSAPPGVVTARPPLRVACSYLVTAWAGDIRNEHLVLSRVIRVLARYPVLPPEVRQGSLRADPRLPAGTLQPSLLQSAGEFWQAMGGKPKAAFNYTVTIGLDVFERVDAPVVLQKIDRMRLGVEEVP</sequence>
<feature type="domain" description="Pvc16 N-terminal" evidence="1">
    <location>
        <begin position="7"/>
        <end position="166"/>
    </location>
</feature>
<comment type="caution">
    <text evidence="2">The sequence shown here is derived from an EMBL/GenBank/DDBJ whole genome shotgun (WGS) entry which is preliminary data.</text>
</comment>
<name>A0A7W7H510_9ACTN</name>
<dbReference type="AlphaFoldDB" id="A0A7W7H510"/>
<evidence type="ECO:0000313" key="3">
    <source>
        <dbReference type="Proteomes" id="UP000546162"/>
    </source>
</evidence>
<keyword evidence="3" id="KW-1185">Reference proteome</keyword>
<dbReference type="InterPro" id="IPR025351">
    <property type="entry name" value="Pvc16_N"/>
</dbReference>
<accession>A0A7W7H510</accession>
<proteinExistence type="predicted"/>
<organism evidence="2 3">
    <name type="scientific">Actinoplanes octamycinicus</name>
    <dbReference type="NCBI Taxonomy" id="135948"/>
    <lineage>
        <taxon>Bacteria</taxon>
        <taxon>Bacillati</taxon>
        <taxon>Actinomycetota</taxon>
        <taxon>Actinomycetes</taxon>
        <taxon>Micromonosporales</taxon>
        <taxon>Micromonosporaceae</taxon>
        <taxon>Actinoplanes</taxon>
    </lineage>
</organism>
<protein>
    <recommendedName>
        <fullName evidence="1">Pvc16 N-terminal domain-containing protein</fullName>
    </recommendedName>
</protein>